<evidence type="ECO:0000313" key="3">
    <source>
        <dbReference type="EMBL" id="USD23293.1"/>
    </source>
</evidence>
<feature type="transmembrane region" description="Helical" evidence="1">
    <location>
        <begin position="33"/>
        <end position="51"/>
    </location>
</feature>
<evidence type="ECO:0000259" key="2">
    <source>
        <dbReference type="Pfam" id="PF05232"/>
    </source>
</evidence>
<gene>
    <name evidence="3" type="ORF">MJO52_09185</name>
</gene>
<feature type="transmembrane region" description="Helical" evidence="1">
    <location>
        <begin position="9"/>
        <end position="27"/>
    </location>
</feature>
<dbReference type="InterPro" id="IPR007896">
    <property type="entry name" value="BTP_bacteria"/>
</dbReference>
<proteinExistence type="predicted"/>
<name>A0ABY4VG85_9GAMM</name>
<organism evidence="3 4">
    <name type="scientific">Microbulbifer variabilis</name>
    <dbReference type="NCBI Taxonomy" id="266805"/>
    <lineage>
        <taxon>Bacteria</taxon>
        <taxon>Pseudomonadati</taxon>
        <taxon>Pseudomonadota</taxon>
        <taxon>Gammaproteobacteria</taxon>
        <taxon>Cellvibrionales</taxon>
        <taxon>Microbulbiferaceae</taxon>
        <taxon>Microbulbifer</taxon>
    </lineage>
</organism>
<feature type="transmembrane region" description="Helical" evidence="1">
    <location>
        <begin position="105"/>
        <end position="126"/>
    </location>
</feature>
<evidence type="ECO:0000256" key="1">
    <source>
        <dbReference type="SAM" id="Phobius"/>
    </source>
</evidence>
<dbReference type="EMBL" id="CP092418">
    <property type="protein sequence ID" value="USD23293.1"/>
    <property type="molecule type" value="Genomic_DNA"/>
</dbReference>
<sequence length="140" mass="16407">MKNRLVQAISYEFFLLLTGGLLVVPMFDLEVHQSLAIAAGLSLFALVWNMIFNHAFDWYLLNIRKKPEKTFIVRAIHALLFEGGMLVLTLPVIAWSFNLTILEAFMLEIVMVIYIVIYTYVFNYWFDRLHSSFQVTEHNR</sequence>
<dbReference type="RefSeq" id="WP_252085640.1">
    <property type="nucleotide sequence ID" value="NZ_CP092418.1"/>
</dbReference>
<accession>A0ABY4VG85</accession>
<keyword evidence="1" id="KW-1133">Transmembrane helix</keyword>
<keyword evidence="1" id="KW-0472">Membrane</keyword>
<evidence type="ECO:0000313" key="4">
    <source>
        <dbReference type="Proteomes" id="UP001055658"/>
    </source>
</evidence>
<feature type="domain" description="Chlorhexidine efflux transporter" evidence="2">
    <location>
        <begin position="69"/>
        <end position="130"/>
    </location>
</feature>
<dbReference type="InterPro" id="IPR058208">
    <property type="entry name" value="PACE"/>
</dbReference>
<dbReference type="Pfam" id="PF05232">
    <property type="entry name" value="BTP"/>
    <property type="match status" value="2"/>
</dbReference>
<protein>
    <submittedName>
        <fullName evidence="3">PACE efflux transporter</fullName>
    </submittedName>
</protein>
<keyword evidence="1" id="KW-0812">Transmembrane</keyword>
<dbReference type="NCBIfam" id="NF033664">
    <property type="entry name" value="PACE_transport"/>
    <property type="match status" value="1"/>
</dbReference>
<feature type="domain" description="Chlorhexidine efflux transporter" evidence="2">
    <location>
        <begin position="2"/>
        <end position="59"/>
    </location>
</feature>
<feature type="transmembrane region" description="Helical" evidence="1">
    <location>
        <begin position="71"/>
        <end position="93"/>
    </location>
</feature>
<keyword evidence="4" id="KW-1185">Reference proteome</keyword>
<dbReference type="Proteomes" id="UP001055658">
    <property type="component" value="Chromosome"/>
</dbReference>
<reference evidence="3" key="1">
    <citation type="submission" date="2022-02" db="EMBL/GenBank/DDBJ databases">
        <title>Coral-associated bacteria.</title>
        <authorList>
            <person name="Tang K."/>
            <person name="Wang X."/>
        </authorList>
    </citation>
    <scope>NUCLEOTIDE SEQUENCE</scope>
    <source>
        <strain evidence="3">SCSIO 43006</strain>
    </source>
</reference>